<accession>A0ABX8MI58</accession>
<protein>
    <submittedName>
        <fullName evidence="1">Uncharacterized protein</fullName>
    </submittedName>
</protein>
<evidence type="ECO:0000313" key="1">
    <source>
        <dbReference type="EMBL" id="QXH38977.1"/>
    </source>
</evidence>
<reference evidence="1" key="1">
    <citation type="submission" date="2021-06" db="EMBL/GenBank/DDBJ databases">
        <title>Updating the genus Pseudomonas: Description of 43 new species and partition of the Pseudomonas putida group.</title>
        <authorList>
            <person name="Girard L."/>
            <person name="Lood C."/>
            <person name="Vandamme P."/>
            <person name="Rokni-Zadeh H."/>
            <person name="van Noort V."/>
            <person name="Hofte M."/>
            <person name="Lavigne R."/>
            <person name="De Mot R."/>
        </authorList>
    </citation>
    <scope>NUCLEOTIDE SEQUENCE</scope>
    <source>
        <strain evidence="1">CMR12a</strain>
    </source>
</reference>
<keyword evidence="2" id="KW-1185">Reference proteome</keyword>
<organism evidence="1 2">
    <name type="scientific">Pseudomonas sessilinigenes</name>
    <dbReference type="NCBI Taxonomy" id="658629"/>
    <lineage>
        <taxon>Bacteria</taxon>
        <taxon>Pseudomonadati</taxon>
        <taxon>Pseudomonadota</taxon>
        <taxon>Gammaproteobacteria</taxon>
        <taxon>Pseudomonadales</taxon>
        <taxon>Pseudomonadaceae</taxon>
        <taxon>Pseudomonas</taxon>
    </lineage>
</organism>
<dbReference type="RefSeq" id="WP_206600591.1">
    <property type="nucleotide sequence ID" value="NZ_CP027706.1"/>
</dbReference>
<sequence>MDTMNAQEFVALWKAEKTLALDNLRQGPGRAAEQFKALELDAEQSQKLWKAVDTALTDVFYTLLLGLDGAASIGGEQCEYQLRDEAGELISDTGEIEAEAYAQFHCP</sequence>
<proteinExistence type="predicted"/>
<dbReference type="Proteomes" id="UP000693952">
    <property type="component" value="Chromosome"/>
</dbReference>
<name>A0ABX8MI58_9PSED</name>
<dbReference type="EMBL" id="CP077074">
    <property type="protein sequence ID" value="QXH38977.1"/>
    <property type="molecule type" value="Genomic_DNA"/>
</dbReference>
<gene>
    <name evidence="1" type="ORF">KSS89_22410</name>
</gene>
<evidence type="ECO:0000313" key="2">
    <source>
        <dbReference type="Proteomes" id="UP000693952"/>
    </source>
</evidence>